<gene>
    <name evidence="1" type="ORF">SEVIR_2G059301v2</name>
</gene>
<dbReference type="AlphaFoldDB" id="A0A4U6VM15"/>
<keyword evidence="2" id="KW-1185">Reference proteome</keyword>
<evidence type="ECO:0008006" key="3">
    <source>
        <dbReference type="Google" id="ProtNLM"/>
    </source>
</evidence>
<protein>
    <recommendedName>
        <fullName evidence="3">Ubiquitin-like protease family profile domain-containing protein</fullName>
    </recommendedName>
</protein>
<accession>A0A4U6VM15</accession>
<dbReference type="Gramene" id="TKW30761">
    <property type="protein sequence ID" value="TKW30761"/>
    <property type="gene ID" value="SEVIR_2G059301v2"/>
</dbReference>
<evidence type="ECO:0000313" key="2">
    <source>
        <dbReference type="Proteomes" id="UP000298652"/>
    </source>
</evidence>
<dbReference type="Proteomes" id="UP000298652">
    <property type="component" value="Chromosome 2"/>
</dbReference>
<evidence type="ECO:0000313" key="1">
    <source>
        <dbReference type="EMBL" id="TKW30761.1"/>
    </source>
</evidence>
<organism evidence="1 2">
    <name type="scientific">Setaria viridis</name>
    <name type="common">Green bristlegrass</name>
    <name type="synonym">Setaria italica subsp. viridis</name>
    <dbReference type="NCBI Taxonomy" id="4556"/>
    <lineage>
        <taxon>Eukaryota</taxon>
        <taxon>Viridiplantae</taxon>
        <taxon>Streptophyta</taxon>
        <taxon>Embryophyta</taxon>
        <taxon>Tracheophyta</taxon>
        <taxon>Spermatophyta</taxon>
        <taxon>Magnoliopsida</taxon>
        <taxon>Liliopsida</taxon>
        <taxon>Poales</taxon>
        <taxon>Poaceae</taxon>
        <taxon>PACMAD clade</taxon>
        <taxon>Panicoideae</taxon>
        <taxon>Panicodae</taxon>
        <taxon>Paniceae</taxon>
        <taxon>Cenchrinae</taxon>
        <taxon>Setaria</taxon>
    </lineage>
</organism>
<dbReference type="EMBL" id="CM016553">
    <property type="protein sequence ID" value="TKW30761.1"/>
    <property type="molecule type" value="Genomic_DNA"/>
</dbReference>
<dbReference type="OMA" id="KENLTWN"/>
<reference evidence="1" key="1">
    <citation type="submission" date="2019-03" db="EMBL/GenBank/DDBJ databases">
        <title>WGS assembly of Setaria viridis.</title>
        <authorList>
            <person name="Huang P."/>
            <person name="Jenkins J."/>
            <person name="Grimwood J."/>
            <person name="Barry K."/>
            <person name="Healey A."/>
            <person name="Mamidi S."/>
            <person name="Sreedasyam A."/>
            <person name="Shu S."/>
            <person name="Feldman M."/>
            <person name="Wu J."/>
            <person name="Yu Y."/>
            <person name="Chen C."/>
            <person name="Johnson J."/>
            <person name="Rokhsar D."/>
            <person name="Baxter I."/>
            <person name="Schmutz J."/>
            <person name="Brutnell T."/>
            <person name="Kellogg E."/>
        </authorList>
    </citation>
    <scope>NUCLEOTIDE SEQUENCE [LARGE SCALE GENOMIC DNA]</scope>
</reference>
<proteinExistence type="predicted"/>
<name>A0A4U6VM15_SETVI</name>
<sequence length="119" mass="13658">MLGFVWKQFIRTHKGPFKENLTWNTDFPCLRQEPGNNLCGYYICEHMHSFLGPKGPKMTPHNFKMLNIQQGLLKEERVAAICEGLIGFIMDEVVNPTGEFYYDGRQLDTPLSNTTTGRS</sequence>